<comment type="caution">
    <text evidence="1">The sequence shown here is derived from an EMBL/GenBank/DDBJ whole genome shotgun (WGS) entry which is preliminary data.</text>
</comment>
<protein>
    <submittedName>
        <fullName evidence="1">Uncharacterized protein</fullName>
    </submittedName>
</protein>
<evidence type="ECO:0000313" key="2">
    <source>
        <dbReference type="Proteomes" id="UP000828941"/>
    </source>
</evidence>
<dbReference type="Proteomes" id="UP000828941">
    <property type="component" value="Chromosome 8"/>
</dbReference>
<keyword evidence="2" id="KW-1185">Reference proteome</keyword>
<organism evidence="1 2">
    <name type="scientific">Bauhinia variegata</name>
    <name type="common">Purple orchid tree</name>
    <name type="synonym">Phanera variegata</name>
    <dbReference type="NCBI Taxonomy" id="167791"/>
    <lineage>
        <taxon>Eukaryota</taxon>
        <taxon>Viridiplantae</taxon>
        <taxon>Streptophyta</taxon>
        <taxon>Embryophyta</taxon>
        <taxon>Tracheophyta</taxon>
        <taxon>Spermatophyta</taxon>
        <taxon>Magnoliopsida</taxon>
        <taxon>eudicotyledons</taxon>
        <taxon>Gunneridae</taxon>
        <taxon>Pentapetalae</taxon>
        <taxon>rosids</taxon>
        <taxon>fabids</taxon>
        <taxon>Fabales</taxon>
        <taxon>Fabaceae</taxon>
        <taxon>Cercidoideae</taxon>
        <taxon>Cercideae</taxon>
        <taxon>Bauhiniinae</taxon>
        <taxon>Bauhinia</taxon>
    </lineage>
</organism>
<proteinExistence type="predicted"/>
<gene>
    <name evidence="1" type="ORF">L6164_021611</name>
</gene>
<accession>A0ACB9MYR8</accession>
<sequence length="112" mass="12559">MASSTNSTYYYYYYPLHGPKVAITVVFIFLLTLLPPKSGGSVLLSEESKMVIGSKPPACVNKCSTCRPCIATLVVPKHQRKDFKKVSSHGEEDDSYYLLSWKCRCGNKLFQP</sequence>
<evidence type="ECO:0000313" key="1">
    <source>
        <dbReference type="EMBL" id="KAI4329337.1"/>
    </source>
</evidence>
<reference evidence="1 2" key="1">
    <citation type="journal article" date="2022" name="DNA Res.">
        <title>Chromosomal-level genome assembly of the orchid tree Bauhinia variegata (Leguminosae; Cercidoideae) supports the allotetraploid origin hypothesis of Bauhinia.</title>
        <authorList>
            <person name="Zhong Y."/>
            <person name="Chen Y."/>
            <person name="Zheng D."/>
            <person name="Pang J."/>
            <person name="Liu Y."/>
            <person name="Luo S."/>
            <person name="Meng S."/>
            <person name="Qian L."/>
            <person name="Wei D."/>
            <person name="Dai S."/>
            <person name="Zhou R."/>
        </authorList>
    </citation>
    <scope>NUCLEOTIDE SEQUENCE [LARGE SCALE GENOMIC DNA]</scope>
    <source>
        <strain evidence="1">BV-YZ2020</strain>
    </source>
</reference>
<dbReference type="EMBL" id="CM039433">
    <property type="protein sequence ID" value="KAI4329337.1"/>
    <property type="molecule type" value="Genomic_DNA"/>
</dbReference>
<name>A0ACB9MYR8_BAUVA</name>